<sequence>MKNNALPITDLKKYGIINEDLSFSRILREEDIKKFLQGYTMVADNGKNRATFQLTEDNTRLKVIFLERDRKLSEILESSKEKIQFSDMADLSSYDLKMLSVEKKAFIYDKEKNIVREYDFVKNAIELTQVLAKKDDPKLMSIYKNELEKLKAYLQDKLEMYPEFSKEIARDINIVSNEINTVNSISPDEKQVSKDPRSNVVLNVNERDLYEDAQSERENQRELPEETEERQRPRGMRR</sequence>
<dbReference type="KEGG" id="civ:IMZ16_09790"/>
<dbReference type="EMBL" id="CP063145">
    <property type="protein sequence ID" value="QOR73783.1"/>
    <property type="molecule type" value="Genomic_DNA"/>
</dbReference>
<dbReference type="RefSeq" id="WP_193439884.1">
    <property type="nucleotide sequence ID" value="NZ_CP063145.1"/>
</dbReference>
<feature type="compositionally biased region" description="Basic and acidic residues" evidence="1">
    <location>
        <begin position="205"/>
        <end position="232"/>
    </location>
</feature>
<reference evidence="2 3" key="1">
    <citation type="submission" date="2020-10" db="EMBL/GenBank/DDBJ databases">
        <title>Complete genome of Cruoricapor ignavus strain M1214 isolated from the blood culture of a febrile patient.</title>
        <authorList>
            <person name="Guglielmino C.J.D."/>
        </authorList>
    </citation>
    <scope>NUCLEOTIDE SEQUENCE [LARGE SCALE GENOMIC DNA]</scope>
    <source>
        <strain evidence="2 3">M1214</strain>
    </source>
</reference>
<dbReference type="Proteomes" id="UP000593605">
    <property type="component" value="Chromosome"/>
</dbReference>
<organism evidence="2 3">
    <name type="scientific">Cruoricaptor ignavus</name>
    <dbReference type="NCBI Taxonomy" id="1118202"/>
    <lineage>
        <taxon>Bacteria</taxon>
        <taxon>Pseudomonadati</taxon>
        <taxon>Bacteroidota</taxon>
        <taxon>Flavobacteriia</taxon>
        <taxon>Flavobacteriales</taxon>
        <taxon>Weeksellaceae</taxon>
        <taxon>Cruoricaptor</taxon>
    </lineage>
</organism>
<protein>
    <recommendedName>
        <fullName evidence="4">DUF3945 domain-containing protein</fullName>
    </recommendedName>
</protein>
<proteinExistence type="predicted"/>
<gene>
    <name evidence="2" type="ORF">IMZ16_09790</name>
</gene>
<accession>A0A7M1T4C2</accession>
<feature type="compositionally biased region" description="Basic and acidic residues" evidence="1">
    <location>
        <begin position="187"/>
        <end position="197"/>
    </location>
</feature>
<name>A0A7M1T4C2_9FLAO</name>
<evidence type="ECO:0008006" key="4">
    <source>
        <dbReference type="Google" id="ProtNLM"/>
    </source>
</evidence>
<evidence type="ECO:0000313" key="3">
    <source>
        <dbReference type="Proteomes" id="UP000593605"/>
    </source>
</evidence>
<evidence type="ECO:0000313" key="2">
    <source>
        <dbReference type="EMBL" id="QOR73783.1"/>
    </source>
</evidence>
<evidence type="ECO:0000256" key="1">
    <source>
        <dbReference type="SAM" id="MobiDB-lite"/>
    </source>
</evidence>
<dbReference type="AlphaFoldDB" id="A0A7M1T4C2"/>
<feature type="region of interest" description="Disordered" evidence="1">
    <location>
        <begin position="186"/>
        <end position="238"/>
    </location>
</feature>